<evidence type="ECO:0000256" key="13">
    <source>
        <dbReference type="SAM" id="Phobius"/>
    </source>
</evidence>
<organism evidence="16 17">
    <name type="scientific">SAR324 cluster bacterium</name>
    <dbReference type="NCBI Taxonomy" id="2024889"/>
    <lineage>
        <taxon>Bacteria</taxon>
        <taxon>Deltaproteobacteria</taxon>
        <taxon>SAR324 cluster</taxon>
    </lineage>
</organism>
<evidence type="ECO:0000256" key="10">
    <source>
        <dbReference type="ARBA" id="ARBA00022989"/>
    </source>
</evidence>
<dbReference type="GO" id="GO:0071972">
    <property type="term" value="F:peptidoglycan L,D-transpeptidase activity"/>
    <property type="evidence" value="ECO:0007669"/>
    <property type="project" value="TreeGrafter"/>
</dbReference>
<keyword evidence="12" id="KW-0961">Cell wall biogenesis/degradation</keyword>
<keyword evidence="8" id="KW-0133">Cell shape</keyword>
<dbReference type="GO" id="GO:0008360">
    <property type="term" value="P:regulation of cell shape"/>
    <property type="evidence" value="ECO:0007669"/>
    <property type="project" value="UniProtKB-KW"/>
</dbReference>
<evidence type="ECO:0000313" key="17">
    <source>
        <dbReference type="Proteomes" id="UP000286801"/>
    </source>
</evidence>
<dbReference type="SUPFAM" id="SSF56519">
    <property type="entry name" value="Penicillin binding protein dimerisation domain"/>
    <property type="match status" value="1"/>
</dbReference>
<keyword evidence="3" id="KW-1003">Cell membrane</keyword>
<dbReference type="InterPro" id="IPR036138">
    <property type="entry name" value="PBP_dimer_sf"/>
</dbReference>
<dbReference type="PANTHER" id="PTHR30627">
    <property type="entry name" value="PEPTIDOGLYCAN D,D-TRANSPEPTIDASE"/>
    <property type="match status" value="1"/>
</dbReference>
<feature type="domain" description="Penicillin-binding protein dimerisation" evidence="15">
    <location>
        <begin position="61"/>
        <end position="229"/>
    </location>
</feature>
<gene>
    <name evidence="16" type="primary">mrdA</name>
    <name evidence="16" type="ORF">DSY97_10155</name>
</gene>
<dbReference type="EMBL" id="QNZL01000274">
    <property type="protein sequence ID" value="RTZ77268.1"/>
    <property type="molecule type" value="Genomic_DNA"/>
</dbReference>
<evidence type="ECO:0000259" key="14">
    <source>
        <dbReference type="Pfam" id="PF00905"/>
    </source>
</evidence>
<dbReference type="Pfam" id="PF03717">
    <property type="entry name" value="PBP_dimer"/>
    <property type="match status" value="1"/>
</dbReference>
<dbReference type="InterPro" id="IPR017790">
    <property type="entry name" value="Penicillin-binding_protein_2"/>
</dbReference>
<evidence type="ECO:0000256" key="2">
    <source>
        <dbReference type="ARBA" id="ARBA00004236"/>
    </source>
</evidence>
<dbReference type="GO" id="GO:0009252">
    <property type="term" value="P:peptidoglycan biosynthetic process"/>
    <property type="evidence" value="ECO:0007669"/>
    <property type="project" value="UniProtKB-KW"/>
</dbReference>
<dbReference type="GO" id="GO:0006508">
    <property type="term" value="P:proteolysis"/>
    <property type="evidence" value="ECO:0007669"/>
    <property type="project" value="UniProtKB-KW"/>
</dbReference>
<evidence type="ECO:0000256" key="11">
    <source>
        <dbReference type="ARBA" id="ARBA00023136"/>
    </source>
</evidence>
<dbReference type="NCBIfam" id="TIGR03423">
    <property type="entry name" value="pbp2_mrdA"/>
    <property type="match status" value="1"/>
</dbReference>
<keyword evidence="4" id="KW-0997">Cell inner membrane</keyword>
<evidence type="ECO:0000256" key="5">
    <source>
        <dbReference type="ARBA" id="ARBA00022670"/>
    </source>
</evidence>
<dbReference type="Proteomes" id="UP000286801">
    <property type="component" value="Unassembled WGS sequence"/>
</dbReference>
<dbReference type="GO" id="GO:0009002">
    <property type="term" value="F:serine-type D-Ala-D-Ala carboxypeptidase activity"/>
    <property type="evidence" value="ECO:0007669"/>
    <property type="project" value="InterPro"/>
</dbReference>
<proteinExistence type="predicted"/>
<keyword evidence="11 13" id="KW-0472">Membrane</keyword>
<evidence type="ECO:0000256" key="3">
    <source>
        <dbReference type="ARBA" id="ARBA00022475"/>
    </source>
</evidence>
<dbReference type="PANTHER" id="PTHR30627:SF2">
    <property type="entry name" value="PEPTIDOGLYCAN D,D-TRANSPEPTIDASE MRDA"/>
    <property type="match status" value="1"/>
</dbReference>
<evidence type="ECO:0000313" key="16">
    <source>
        <dbReference type="EMBL" id="RTZ77268.1"/>
    </source>
</evidence>
<keyword evidence="7" id="KW-0378">Hydrolase</keyword>
<evidence type="ECO:0000256" key="8">
    <source>
        <dbReference type="ARBA" id="ARBA00022960"/>
    </source>
</evidence>
<dbReference type="InterPro" id="IPR005311">
    <property type="entry name" value="PBP_dimer"/>
</dbReference>
<accession>A0A432G105</accession>
<evidence type="ECO:0000256" key="1">
    <source>
        <dbReference type="ARBA" id="ARBA00004167"/>
    </source>
</evidence>
<keyword evidence="10 13" id="KW-1133">Transmembrane helix</keyword>
<evidence type="ECO:0000256" key="6">
    <source>
        <dbReference type="ARBA" id="ARBA00022692"/>
    </source>
</evidence>
<dbReference type="InterPro" id="IPR050515">
    <property type="entry name" value="Beta-lactam/transpept"/>
</dbReference>
<dbReference type="GO" id="GO:0008658">
    <property type="term" value="F:penicillin binding"/>
    <property type="evidence" value="ECO:0007669"/>
    <property type="project" value="InterPro"/>
</dbReference>
<evidence type="ECO:0000259" key="15">
    <source>
        <dbReference type="Pfam" id="PF03717"/>
    </source>
</evidence>
<dbReference type="Pfam" id="PF00905">
    <property type="entry name" value="Transpeptidase"/>
    <property type="match status" value="1"/>
</dbReference>
<evidence type="ECO:0000256" key="7">
    <source>
        <dbReference type="ARBA" id="ARBA00022801"/>
    </source>
</evidence>
<keyword evidence="6 13" id="KW-0812">Transmembrane</keyword>
<sequence>MKLNPLDFEELDRIRIRLIILGGVVILIFSLLASRLWYLQISQGEKYLEFSQGNRIRLVPEPALRGNIYDRNGVLLAENRPAYQLLLIREDTPNLETTLHKVSESLKISYSALQEKIDANQDLAQFRPIILEEDLEYEKAMHLETFQDDFPGVSVVVRPSRFYPQKNFASHLIGYVGIVQEDWSELPAEKRSSSQIVGHSGVELLENDHMIGLDGGRQAEVDHMGRELQVLGEPVPSVPGKNITLSLDVRLQKVATDAMKGESGAVIVMNPKTGGILALASFPDFDPNLFSGGIDPENWKRLLENPQHPMENKAIQGLYAPGSIFKVVTAYAGLEKGAITPETEYVCNGFFHVKGRSEPFKCWKETGHGRVKLHDAIKGSCNVFFYNTGMGAGVDELHKFASLFRLGKLTGVGLLNEKAGLIPSSSWKKRVFNEPWYGGETPSMSIGQGFIIVTPLQVINMINILANDGMWVPPRLFLEDEGTAPQQIPLNKEYLSLIRKGMVAVVNEAGGTARKVQFEEFTVAGKTATSQVISTKTMETLDEEAKLKKEFQNHAWFVAFGPAEDPEISVIALVEHGGGGSRVAAPVVRKILSYYIDNIYKPKSKKTVQTNFESKNFKFSTRLQMAFN</sequence>
<feature type="domain" description="Penicillin-binding protein transpeptidase" evidence="14">
    <location>
        <begin position="264"/>
        <end position="592"/>
    </location>
</feature>
<dbReference type="Gene3D" id="3.90.1310.10">
    <property type="entry name" value="Penicillin-binding protein 2a (Domain 2)"/>
    <property type="match status" value="1"/>
</dbReference>
<dbReference type="FunFam" id="3.40.710.10:FF:000024">
    <property type="entry name" value="Penicillin-binding protein 2"/>
    <property type="match status" value="1"/>
</dbReference>
<keyword evidence="5" id="KW-0645">Protease</keyword>
<dbReference type="SUPFAM" id="SSF56601">
    <property type="entry name" value="beta-lactamase/transpeptidase-like"/>
    <property type="match status" value="1"/>
</dbReference>
<dbReference type="GO" id="GO:0005886">
    <property type="term" value="C:plasma membrane"/>
    <property type="evidence" value="ECO:0007669"/>
    <property type="project" value="UniProtKB-SubCell"/>
</dbReference>
<dbReference type="InterPro" id="IPR012338">
    <property type="entry name" value="Beta-lactam/transpept-like"/>
</dbReference>
<evidence type="ECO:0000256" key="9">
    <source>
        <dbReference type="ARBA" id="ARBA00022984"/>
    </source>
</evidence>
<dbReference type="AlphaFoldDB" id="A0A432G105"/>
<evidence type="ECO:0000256" key="12">
    <source>
        <dbReference type="ARBA" id="ARBA00023316"/>
    </source>
</evidence>
<reference evidence="16 17" key="1">
    <citation type="submission" date="2018-06" db="EMBL/GenBank/DDBJ databases">
        <title>Combined omics and stable isotope probing to characterize newly discovered Mariana Back-Arc vent microbial communities.</title>
        <authorList>
            <person name="Trembath-Reichert E."/>
            <person name="Huber J.A."/>
        </authorList>
    </citation>
    <scope>NUCLEOTIDE SEQUENCE [LARGE SCALE GENOMIC DNA]</scope>
    <source>
        <strain evidence="16">MAG 63_1</strain>
    </source>
</reference>
<keyword evidence="9" id="KW-0573">Peptidoglycan synthesis</keyword>
<dbReference type="Gene3D" id="3.40.710.10">
    <property type="entry name" value="DD-peptidase/beta-lactamase superfamily"/>
    <property type="match status" value="1"/>
</dbReference>
<dbReference type="GO" id="GO:0071555">
    <property type="term" value="P:cell wall organization"/>
    <property type="evidence" value="ECO:0007669"/>
    <property type="project" value="UniProtKB-KW"/>
</dbReference>
<name>A0A432G105_9DELT</name>
<protein>
    <submittedName>
        <fullName evidence="16">Penicillin-binding protein 2</fullName>
    </submittedName>
</protein>
<comment type="caution">
    <text evidence="16">The sequence shown here is derived from an EMBL/GenBank/DDBJ whole genome shotgun (WGS) entry which is preliminary data.</text>
</comment>
<comment type="subcellular location">
    <subcellularLocation>
        <location evidence="2">Cell membrane</location>
    </subcellularLocation>
    <subcellularLocation>
        <location evidence="1">Membrane</location>
        <topology evidence="1">Single-pass membrane protein</topology>
    </subcellularLocation>
</comment>
<evidence type="ECO:0000256" key="4">
    <source>
        <dbReference type="ARBA" id="ARBA00022519"/>
    </source>
</evidence>
<feature type="transmembrane region" description="Helical" evidence="13">
    <location>
        <begin position="18"/>
        <end position="38"/>
    </location>
</feature>
<dbReference type="InterPro" id="IPR001460">
    <property type="entry name" value="PCN-bd_Tpept"/>
</dbReference>